<feature type="domain" description="AAA" evidence="1">
    <location>
        <begin position="14"/>
        <end position="191"/>
    </location>
</feature>
<evidence type="ECO:0000259" key="1">
    <source>
        <dbReference type="Pfam" id="PF13614"/>
    </source>
</evidence>
<dbReference type="EC" id="3.6.-.-" evidence="2"/>
<dbReference type="InterPro" id="IPR025669">
    <property type="entry name" value="AAA_dom"/>
</dbReference>
<evidence type="ECO:0000313" key="2">
    <source>
        <dbReference type="EMBL" id="MPM05303.1"/>
    </source>
</evidence>
<dbReference type="CDD" id="cd02042">
    <property type="entry name" value="ParAB_family"/>
    <property type="match status" value="1"/>
</dbReference>
<dbReference type="InterPro" id="IPR027417">
    <property type="entry name" value="P-loop_NTPase"/>
</dbReference>
<accession>A0A644WSZ8</accession>
<proteinExistence type="predicted"/>
<gene>
    <name evidence="2" type="primary">soj_17</name>
    <name evidence="2" type="ORF">SDC9_51591</name>
</gene>
<protein>
    <submittedName>
        <fullName evidence="2">Sporulation initiation inhibitor protein Soj</fullName>
        <ecNumber evidence="2">3.6.-.-</ecNumber>
    </submittedName>
</protein>
<dbReference type="PANTHER" id="PTHR13696:SF98">
    <property type="entry name" value="PLASMID PARTITION PROTEIN A"/>
    <property type="match status" value="1"/>
</dbReference>
<keyword evidence="2" id="KW-0378">Hydrolase</keyword>
<dbReference type="Gene3D" id="3.40.50.300">
    <property type="entry name" value="P-loop containing nucleotide triphosphate hydrolases"/>
    <property type="match status" value="1"/>
</dbReference>
<dbReference type="SUPFAM" id="SSF52540">
    <property type="entry name" value="P-loop containing nucleoside triphosphate hydrolases"/>
    <property type="match status" value="1"/>
</dbReference>
<sequence length="286" mass="32243">MKSILKSNLDEAVVITVGNRKGGVGKTSNTILLSYCLAARGIKTLVVDLDPQSNATKSLILTKSNHDPDGIMTIDKTIMRGVQEGKIDGLEVFIMENLYLLPSFIDFEDFPKFLFQNTSSQKEEDFFIRDLLEPLKKKFDIILIDVPPMSGEITRNAVVSSSFVLISLQTQERSLTGAEDYIRELDRLNAAYSLDLIVLGFIPVLLKNGGSVDSYIMQVAKDSFGEDNIFHTVIPQMERIKRFDINGITQSDRHDEKVISKYNELTDEFLERLNYYLAIKAGENDE</sequence>
<name>A0A644WSZ8_9ZZZZ</name>
<dbReference type="GO" id="GO:0016787">
    <property type="term" value="F:hydrolase activity"/>
    <property type="evidence" value="ECO:0007669"/>
    <property type="project" value="UniProtKB-KW"/>
</dbReference>
<dbReference type="PANTHER" id="PTHR13696">
    <property type="entry name" value="P-LOOP CONTAINING NUCLEOSIDE TRIPHOSPHATE HYDROLASE"/>
    <property type="match status" value="1"/>
</dbReference>
<dbReference type="Pfam" id="PF13614">
    <property type="entry name" value="AAA_31"/>
    <property type="match status" value="1"/>
</dbReference>
<dbReference type="EMBL" id="VSSQ01001119">
    <property type="protein sequence ID" value="MPM05303.1"/>
    <property type="molecule type" value="Genomic_DNA"/>
</dbReference>
<dbReference type="InterPro" id="IPR050678">
    <property type="entry name" value="DNA_Partitioning_ATPase"/>
</dbReference>
<dbReference type="AlphaFoldDB" id="A0A644WSZ8"/>
<organism evidence="2">
    <name type="scientific">bioreactor metagenome</name>
    <dbReference type="NCBI Taxonomy" id="1076179"/>
    <lineage>
        <taxon>unclassified sequences</taxon>
        <taxon>metagenomes</taxon>
        <taxon>ecological metagenomes</taxon>
    </lineage>
</organism>
<reference evidence="2" key="1">
    <citation type="submission" date="2019-08" db="EMBL/GenBank/DDBJ databases">
        <authorList>
            <person name="Kucharzyk K."/>
            <person name="Murdoch R.W."/>
            <person name="Higgins S."/>
            <person name="Loffler F."/>
        </authorList>
    </citation>
    <scope>NUCLEOTIDE SEQUENCE</scope>
</reference>
<comment type="caution">
    <text evidence="2">The sequence shown here is derived from an EMBL/GenBank/DDBJ whole genome shotgun (WGS) entry which is preliminary data.</text>
</comment>